<dbReference type="Proteomes" id="UP000306888">
    <property type="component" value="Unassembled WGS sequence"/>
</dbReference>
<reference evidence="2 3" key="1">
    <citation type="submission" date="2019-04" db="EMBL/GenBank/DDBJ databases">
        <title>Microbes associate with the intestines of laboratory mice.</title>
        <authorList>
            <person name="Navarre W."/>
            <person name="Wong E."/>
            <person name="Huang K."/>
            <person name="Tropini C."/>
            <person name="Ng K."/>
            <person name="Yu B."/>
        </authorList>
    </citation>
    <scope>NUCLEOTIDE SEQUENCE [LARGE SCALE GENOMIC DNA]</scope>
    <source>
        <strain evidence="2 3">NM50_B9-20</strain>
    </source>
</reference>
<keyword evidence="1" id="KW-0812">Transmembrane</keyword>
<dbReference type="OrthoDB" id="2357451at2"/>
<name>A0A4S2DJ66_9CLOT</name>
<comment type="caution">
    <text evidence="2">The sequence shown here is derived from an EMBL/GenBank/DDBJ whole genome shotgun (WGS) entry which is preliminary data.</text>
</comment>
<dbReference type="Pfam" id="PF17428">
    <property type="entry name" value="DUF5412"/>
    <property type="match status" value="1"/>
</dbReference>
<keyword evidence="3" id="KW-1185">Reference proteome</keyword>
<evidence type="ECO:0000313" key="2">
    <source>
        <dbReference type="EMBL" id="TGY40953.1"/>
    </source>
</evidence>
<sequence>MKRKIFLSLFLILIIISGIIVIYNKFYKIDLSPYNYTFHGEMVDSPNNKYEIRIEILKLDEDSDEAYIMGLLVEKIYIEPNKTLISNKNTKIIYWDKVNASDINDNLVGVIWLDDTTIKISDKVLNINSDMYDYRRI</sequence>
<dbReference type="EMBL" id="SRYR01000010">
    <property type="protein sequence ID" value="TGY40953.1"/>
    <property type="molecule type" value="Genomic_DNA"/>
</dbReference>
<protein>
    <recommendedName>
        <fullName evidence="4">DUF5412 domain-containing protein</fullName>
    </recommendedName>
</protein>
<gene>
    <name evidence="2" type="ORF">E5347_13945</name>
</gene>
<evidence type="ECO:0008006" key="4">
    <source>
        <dbReference type="Google" id="ProtNLM"/>
    </source>
</evidence>
<dbReference type="InterPro" id="IPR035406">
    <property type="entry name" value="DUF5412"/>
</dbReference>
<proteinExistence type="predicted"/>
<evidence type="ECO:0000313" key="3">
    <source>
        <dbReference type="Proteomes" id="UP000306888"/>
    </source>
</evidence>
<dbReference type="AlphaFoldDB" id="A0A4S2DJ66"/>
<keyword evidence="1" id="KW-0472">Membrane</keyword>
<keyword evidence="1" id="KW-1133">Transmembrane helix</keyword>
<organism evidence="2 3">
    <name type="scientific">Clostridium sartagoforme</name>
    <dbReference type="NCBI Taxonomy" id="84031"/>
    <lineage>
        <taxon>Bacteria</taxon>
        <taxon>Bacillati</taxon>
        <taxon>Bacillota</taxon>
        <taxon>Clostridia</taxon>
        <taxon>Eubacteriales</taxon>
        <taxon>Clostridiaceae</taxon>
        <taxon>Clostridium</taxon>
    </lineage>
</organism>
<dbReference type="RefSeq" id="WP_136007842.1">
    <property type="nucleotide sequence ID" value="NZ_SRYR01000010.1"/>
</dbReference>
<accession>A0A4S2DJ66</accession>
<feature type="transmembrane region" description="Helical" evidence="1">
    <location>
        <begin position="6"/>
        <end position="23"/>
    </location>
</feature>
<evidence type="ECO:0000256" key="1">
    <source>
        <dbReference type="SAM" id="Phobius"/>
    </source>
</evidence>